<keyword evidence="2" id="KW-0812">Transmembrane</keyword>
<keyword evidence="4" id="KW-1185">Reference proteome</keyword>
<dbReference type="EnsemblPlants" id="OMERI04G11170.1">
    <property type="protein sequence ID" value="OMERI04G11170.1"/>
    <property type="gene ID" value="OMERI04G11170"/>
</dbReference>
<accession>A0A0E0DE60</accession>
<evidence type="ECO:0000256" key="2">
    <source>
        <dbReference type="SAM" id="Phobius"/>
    </source>
</evidence>
<evidence type="ECO:0000313" key="4">
    <source>
        <dbReference type="Proteomes" id="UP000008021"/>
    </source>
</evidence>
<sequence>MAAAAAARRPEVPSWRRRLAVSPTTPTSGAAQMKRGKRPSALTRPICPSRRISALKAHALLHWLHQCSPAQPSDTPLSLSLVASLGRPAAADLAGRRHRRRRREMGRSLSVARLQTTTEGKPQDYIRATFVSRMSCTSWHWGYANFKKTFEILNNFTHCRSIKLIILNTPACNPESSFYLLQINIAIQLLFLGIFAIKKRAKAKEATLAVTATPMIIDRPLLFILCTSLAARRRSWVYRVFPGNKTAV</sequence>
<reference evidence="3" key="2">
    <citation type="submission" date="2018-05" db="EMBL/GenBank/DDBJ databases">
        <title>OmerRS3 (Oryza meridionalis Reference Sequence Version 3).</title>
        <authorList>
            <person name="Zhang J."/>
            <person name="Kudrna D."/>
            <person name="Lee S."/>
            <person name="Talag J."/>
            <person name="Welchert J."/>
            <person name="Wing R.A."/>
        </authorList>
    </citation>
    <scope>NUCLEOTIDE SEQUENCE [LARGE SCALE GENOMIC DNA]</scope>
    <source>
        <strain evidence="3">cv. OR44</strain>
    </source>
</reference>
<name>A0A0E0DE60_9ORYZ</name>
<protein>
    <submittedName>
        <fullName evidence="3">Uncharacterized protein</fullName>
    </submittedName>
</protein>
<dbReference type="AlphaFoldDB" id="A0A0E0DE60"/>
<keyword evidence="2" id="KW-0472">Membrane</keyword>
<organism evidence="3">
    <name type="scientific">Oryza meridionalis</name>
    <dbReference type="NCBI Taxonomy" id="40149"/>
    <lineage>
        <taxon>Eukaryota</taxon>
        <taxon>Viridiplantae</taxon>
        <taxon>Streptophyta</taxon>
        <taxon>Embryophyta</taxon>
        <taxon>Tracheophyta</taxon>
        <taxon>Spermatophyta</taxon>
        <taxon>Magnoliopsida</taxon>
        <taxon>Liliopsida</taxon>
        <taxon>Poales</taxon>
        <taxon>Poaceae</taxon>
        <taxon>BOP clade</taxon>
        <taxon>Oryzoideae</taxon>
        <taxon>Oryzeae</taxon>
        <taxon>Oryzinae</taxon>
        <taxon>Oryza</taxon>
    </lineage>
</organism>
<evidence type="ECO:0000256" key="1">
    <source>
        <dbReference type="SAM" id="MobiDB-lite"/>
    </source>
</evidence>
<dbReference type="Proteomes" id="UP000008021">
    <property type="component" value="Chromosome 4"/>
</dbReference>
<dbReference type="HOGENOM" id="CLU_098099_0_0_1"/>
<keyword evidence="2" id="KW-1133">Transmembrane helix</keyword>
<reference evidence="3" key="1">
    <citation type="submission" date="2015-04" db="UniProtKB">
        <authorList>
            <consortium name="EnsemblPlants"/>
        </authorList>
    </citation>
    <scope>IDENTIFICATION</scope>
</reference>
<dbReference type="Gramene" id="OMERI04G11170.1">
    <property type="protein sequence ID" value="OMERI04G11170.1"/>
    <property type="gene ID" value="OMERI04G11170"/>
</dbReference>
<proteinExistence type="predicted"/>
<evidence type="ECO:0000313" key="3">
    <source>
        <dbReference type="EnsemblPlants" id="OMERI04G11170.1"/>
    </source>
</evidence>
<feature type="region of interest" description="Disordered" evidence="1">
    <location>
        <begin position="1"/>
        <end position="44"/>
    </location>
</feature>
<feature type="transmembrane region" description="Helical" evidence="2">
    <location>
        <begin position="178"/>
        <end position="197"/>
    </location>
</feature>